<dbReference type="PANTHER" id="PTHR21398:SF7">
    <property type="entry name" value="LP19941P"/>
    <property type="match status" value="1"/>
</dbReference>
<dbReference type="Proteomes" id="UP000019118">
    <property type="component" value="Unassembled WGS sequence"/>
</dbReference>
<dbReference type="Pfam" id="PF07841">
    <property type="entry name" value="DM4_12"/>
    <property type="match status" value="1"/>
</dbReference>
<evidence type="ECO:0000313" key="2">
    <source>
        <dbReference type="Proteomes" id="UP000019118"/>
    </source>
</evidence>
<reference evidence="1" key="2">
    <citation type="submission" date="2024-08" db="UniProtKB">
        <authorList>
            <consortium name="EnsemblMetazoa"/>
        </authorList>
    </citation>
    <scope>IDENTIFICATION</scope>
</reference>
<organism evidence="1 2">
    <name type="scientific">Dendroctonus ponderosae</name>
    <name type="common">Mountain pine beetle</name>
    <dbReference type="NCBI Taxonomy" id="77166"/>
    <lineage>
        <taxon>Eukaryota</taxon>
        <taxon>Metazoa</taxon>
        <taxon>Ecdysozoa</taxon>
        <taxon>Arthropoda</taxon>
        <taxon>Hexapoda</taxon>
        <taxon>Insecta</taxon>
        <taxon>Pterygota</taxon>
        <taxon>Neoptera</taxon>
        <taxon>Endopterygota</taxon>
        <taxon>Coleoptera</taxon>
        <taxon>Polyphaga</taxon>
        <taxon>Cucujiformia</taxon>
        <taxon>Curculionidae</taxon>
        <taxon>Scolytinae</taxon>
        <taxon>Dendroctonus</taxon>
    </lineage>
</organism>
<dbReference type="AlphaFoldDB" id="A0AAR5QH23"/>
<dbReference type="PANTHER" id="PTHR21398">
    <property type="entry name" value="AGAP007094-PA"/>
    <property type="match status" value="1"/>
</dbReference>
<sequence length="163" mass="18626">MGITDGARIFTEGINWGLVYDLPNDTKPFIDGYGPALKRRNRRELYTKVEDILNSMGYNGRTCILRALCEASKHLKFREDSLLHHILGLIFRYPKEPVASNEPDDHRLYHWAAHMASSPDNDDDVDCAKECSDIFYCPFSLIDLALGHYSRFDEPTDNSIDPS</sequence>
<dbReference type="EnsemblMetazoa" id="XM_019916974.1">
    <property type="protein sequence ID" value="XP_019772533.1"/>
    <property type="gene ID" value="LOC109546142"/>
</dbReference>
<accession>A0AAR5QH23</accession>
<dbReference type="InterPro" id="IPR006631">
    <property type="entry name" value="DM4_12"/>
</dbReference>
<dbReference type="SMART" id="SM00718">
    <property type="entry name" value="DM4_12"/>
    <property type="match status" value="1"/>
</dbReference>
<evidence type="ECO:0000313" key="1">
    <source>
        <dbReference type="EnsemblMetazoa" id="XP_019772533.1"/>
    </source>
</evidence>
<name>A0AAR5QH23_DENPD</name>
<reference evidence="2" key="1">
    <citation type="journal article" date="2013" name="Genome Biol.">
        <title>Draft genome of the mountain pine beetle, Dendroctonus ponderosae Hopkins, a major forest pest.</title>
        <authorList>
            <person name="Keeling C.I."/>
            <person name="Yuen M.M."/>
            <person name="Liao N.Y."/>
            <person name="Docking T.R."/>
            <person name="Chan S.K."/>
            <person name="Taylor G.A."/>
            <person name="Palmquist D.L."/>
            <person name="Jackman S.D."/>
            <person name="Nguyen A."/>
            <person name="Li M."/>
            <person name="Henderson H."/>
            <person name="Janes J.K."/>
            <person name="Zhao Y."/>
            <person name="Pandoh P."/>
            <person name="Moore R."/>
            <person name="Sperling F.A."/>
            <person name="Huber D.P."/>
            <person name="Birol I."/>
            <person name="Jones S.J."/>
            <person name="Bohlmann J."/>
        </authorList>
    </citation>
    <scope>NUCLEOTIDE SEQUENCE</scope>
</reference>
<proteinExistence type="predicted"/>
<protein>
    <submittedName>
        <fullName evidence="1">Uncharacterized protein</fullName>
    </submittedName>
</protein>
<keyword evidence="2" id="KW-1185">Reference proteome</keyword>